<organism evidence="1 2">
    <name type="scientific">Penicillium nalgiovense</name>
    <dbReference type="NCBI Taxonomy" id="60175"/>
    <lineage>
        <taxon>Eukaryota</taxon>
        <taxon>Fungi</taxon>
        <taxon>Dikarya</taxon>
        <taxon>Ascomycota</taxon>
        <taxon>Pezizomycotina</taxon>
        <taxon>Eurotiomycetes</taxon>
        <taxon>Eurotiomycetidae</taxon>
        <taxon>Eurotiales</taxon>
        <taxon>Aspergillaceae</taxon>
        <taxon>Penicillium</taxon>
    </lineage>
</organism>
<name>A0A1V6V4A1_PENNA</name>
<comment type="caution">
    <text evidence="1">The sequence shown here is derived from an EMBL/GenBank/DDBJ whole genome shotgun (WGS) entry which is preliminary data.</text>
</comment>
<accession>A0A1V6V4A1</accession>
<sequence length="11" mass="1502">MYYRRECVRLL</sequence>
<dbReference type="EMBL" id="MOOB01000655">
    <property type="protein sequence ID" value="OQE45309.1"/>
    <property type="molecule type" value="Genomic_DNA"/>
</dbReference>
<proteinExistence type="predicted"/>
<evidence type="ECO:0000313" key="1">
    <source>
        <dbReference type="EMBL" id="OQE45309.1"/>
    </source>
</evidence>
<evidence type="ECO:0000313" key="2">
    <source>
        <dbReference type="Proteomes" id="UP000191691"/>
    </source>
</evidence>
<dbReference type="Proteomes" id="UP000191691">
    <property type="component" value="Unassembled WGS sequence"/>
</dbReference>
<gene>
    <name evidence="1" type="ORF">PENNAL_c0655G07664</name>
</gene>
<reference evidence="2" key="1">
    <citation type="journal article" date="2017" name="Nat. Microbiol.">
        <title>Global analysis of biosynthetic gene clusters reveals vast potential of secondary metabolite production in Penicillium species.</title>
        <authorList>
            <person name="Nielsen J.C."/>
            <person name="Grijseels S."/>
            <person name="Prigent S."/>
            <person name="Ji B."/>
            <person name="Dainat J."/>
            <person name="Nielsen K.F."/>
            <person name="Frisvad J.C."/>
            <person name="Workman M."/>
            <person name="Nielsen J."/>
        </authorList>
    </citation>
    <scope>NUCLEOTIDE SEQUENCE [LARGE SCALE GENOMIC DNA]</scope>
    <source>
        <strain evidence="2">IBT 13039</strain>
    </source>
</reference>
<protein>
    <submittedName>
        <fullName evidence="1">Uncharacterized protein</fullName>
    </submittedName>
</protein>
<keyword evidence="2" id="KW-1185">Reference proteome</keyword>